<evidence type="ECO:0000313" key="7">
    <source>
        <dbReference type="Proteomes" id="UP000289152"/>
    </source>
</evidence>
<dbReference type="GO" id="GO:0005739">
    <property type="term" value="C:mitochondrion"/>
    <property type="evidence" value="ECO:0007669"/>
    <property type="project" value="TreeGrafter"/>
</dbReference>
<dbReference type="GO" id="GO:0035999">
    <property type="term" value="P:tetrahydrofolate interconversion"/>
    <property type="evidence" value="ECO:0007669"/>
    <property type="project" value="TreeGrafter"/>
</dbReference>
<protein>
    <recommendedName>
        <fullName evidence="5">5-formyltetrahydrofolate cyclo-ligase</fullName>
        <ecNumber evidence="5">6.3.3.2</ecNumber>
    </recommendedName>
</protein>
<accession>A0A4V1M3X4</accession>
<comment type="similarity">
    <text evidence="1">Belongs to the 5-formyltetrahydrofolate cyclo-ligase family.</text>
</comment>
<dbReference type="Proteomes" id="UP000289152">
    <property type="component" value="Unassembled WGS sequence"/>
</dbReference>
<dbReference type="Pfam" id="PF01812">
    <property type="entry name" value="5-FTHF_cyc-lig"/>
    <property type="match status" value="1"/>
</dbReference>
<organism evidence="6 7">
    <name type="scientific">Tremella mesenterica</name>
    <name type="common">Jelly fungus</name>
    <dbReference type="NCBI Taxonomy" id="5217"/>
    <lineage>
        <taxon>Eukaryota</taxon>
        <taxon>Fungi</taxon>
        <taxon>Dikarya</taxon>
        <taxon>Basidiomycota</taxon>
        <taxon>Agaricomycotina</taxon>
        <taxon>Tremellomycetes</taxon>
        <taxon>Tremellales</taxon>
        <taxon>Tremellaceae</taxon>
        <taxon>Tremella</taxon>
    </lineage>
</organism>
<gene>
    <name evidence="6" type="ORF">M231_04286</name>
</gene>
<dbReference type="AlphaFoldDB" id="A0A4V1M3X4"/>
<dbReference type="InParanoid" id="A0A4V1M3X4"/>
<proteinExistence type="inferred from homology"/>
<evidence type="ECO:0000313" key="6">
    <source>
        <dbReference type="EMBL" id="RXK38377.1"/>
    </source>
</evidence>
<keyword evidence="6" id="KW-0436">Ligase</keyword>
<keyword evidence="7" id="KW-1185">Reference proteome</keyword>
<dbReference type="EMBL" id="SDIL01000048">
    <property type="protein sequence ID" value="RXK38377.1"/>
    <property type="molecule type" value="Genomic_DNA"/>
</dbReference>
<evidence type="ECO:0000256" key="2">
    <source>
        <dbReference type="ARBA" id="ARBA00022741"/>
    </source>
</evidence>
<evidence type="ECO:0000256" key="1">
    <source>
        <dbReference type="ARBA" id="ARBA00010638"/>
    </source>
</evidence>
<dbReference type="SUPFAM" id="SSF100950">
    <property type="entry name" value="NagB/RpiA/CoA transferase-like"/>
    <property type="match status" value="1"/>
</dbReference>
<keyword evidence="3" id="KW-0067">ATP-binding</keyword>
<dbReference type="InterPro" id="IPR024185">
    <property type="entry name" value="FTHF_cligase-like_sf"/>
</dbReference>
<dbReference type="InterPro" id="IPR037171">
    <property type="entry name" value="NagB/RpiA_transferase-like"/>
</dbReference>
<evidence type="ECO:0000256" key="3">
    <source>
        <dbReference type="ARBA" id="ARBA00022840"/>
    </source>
</evidence>
<comment type="caution">
    <text evidence="6">The sequence shown here is derived from an EMBL/GenBank/DDBJ whole genome shotgun (WGS) entry which is preliminary data.</text>
</comment>
<dbReference type="EC" id="6.3.3.2" evidence="5"/>
<dbReference type="VEuPathDB" id="FungiDB:TREMEDRAFT_72972"/>
<dbReference type="Gene3D" id="3.40.50.10420">
    <property type="entry name" value="NagB/RpiA/CoA transferase-like"/>
    <property type="match status" value="1"/>
</dbReference>
<dbReference type="OrthoDB" id="2015992at2759"/>
<dbReference type="STRING" id="5217.A0A4V1M3X4"/>
<comment type="catalytic activity">
    <reaction evidence="4">
        <text>(6S)-5-formyl-5,6,7,8-tetrahydrofolate + ATP = (6R)-5,10-methenyltetrahydrofolate + ADP + phosphate</text>
        <dbReference type="Rhea" id="RHEA:10488"/>
        <dbReference type="ChEBI" id="CHEBI:30616"/>
        <dbReference type="ChEBI" id="CHEBI:43474"/>
        <dbReference type="ChEBI" id="CHEBI:57455"/>
        <dbReference type="ChEBI" id="CHEBI:57457"/>
        <dbReference type="ChEBI" id="CHEBI:456216"/>
        <dbReference type="EC" id="6.3.3.2"/>
    </reaction>
</comment>
<evidence type="ECO:0000256" key="5">
    <source>
        <dbReference type="ARBA" id="ARBA00038966"/>
    </source>
</evidence>
<name>A0A4V1M3X4_TREME</name>
<dbReference type="PANTHER" id="PTHR23407:SF1">
    <property type="entry name" value="5-FORMYLTETRAHYDROFOLATE CYCLO-LIGASE"/>
    <property type="match status" value="1"/>
</dbReference>
<reference evidence="6 7" key="1">
    <citation type="submission" date="2016-06" db="EMBL/GenBank/DDBJ databases">
        <title>Evolution of pathogenesis and genome organization in the Tremellales.</title>
        <authorList>
            <person name="Cuomo C."/>
            <person name="Litvintseva A."/>
            <person name="Heitman J."/>
            <person name="Chen Y."/>
            <person name="Sun S."/>
            <person name="Springer D."/>
            <person name="Dromer F."/>
            <person name="Young S."/>
            <person name="Zeng Q."/>
            <person name="Chapman S."/>
            <person name="Gujja S."/>
            <person name="Saif S."/>
            <person name="Birren B."/>
        </authorList>
    </citation>
    <scope>NUCLEOTIDE SEQUENCE [LARGE SCALE GENOMIC DNA]</scope>
    <source>
        <strain evidence="6 7">ATCC 28783</strain>
    </source>
</reference>
<dbReference type="FunCoup" id="A0A4V1M3X4">
    <property type="interactions" value="168"/>
</dbReference>
<sequence>MSAFALKSGLRKSMLRTLRSMSDVRVEEQSQTVFRILSQQPFYRDAKTVGCYLSMAHAELRTPLIVDDLLSHGQSLFVPYLPPTPADPIDQSTFHAPSASVENTIDAADMHFLRLYSKEDQAACPLDKWGILDPGVHRGDDPSQPRRQDALNLDAPDLDVILLPGVAFDHSCNRLGRGKGYYDRYIRRYTNTRPSPLLVGLALTPQILPPGEEVPVTETDASLDCVVSPSGLTWRKGAERHVPRSLSGICKGAIMIDGPTSVDQIHGLFSELFYYPGHTFSPLPHFDISQQPQSPSRIVFYALRPTPSSLRLAIAFIQDQSPHVQRLRRHLYPGAVIRLPSTDFRSESICPALMNEPIFQLDSQRPGMEIIRLFPHKDGGTEWSLCLSDSPHHTKQGLSPLSRPMEEVGLFRSVVEARLKRMDEEEDEKQQDEDS</sequence>
<keyword evidence="2" id="KW-0547">Nucleotide-binding</keyword>
<evidence type="ECO:0000256" key="4">
    <source>
        <dbReference type="ARBA" id="ARBA00036539"/>
    </source>
</evidence>
<dbReference type="GO" id="GO:0030272">
    <property type="term" value="F:5-formyltetrahydrofolate cyclo-ligase activity"/>
    <property type="evidence" value="ECO:0007669"/>
    <property type="project" value="UniProtKB-EC"/>
</dbReference>
<dbReference type="InterPro" id="IPR002698">
    <property type="entry name" value="FTHF_cligase"/>
</dbReference>
<dbReference type="PANTHER" id="PTHR23407">
    <property type="entry name" value="ATPASE INHIBITOR/5-FORMYLTETRAHYDROFOLATE CYCLO-LIGASE"/>
    <property type="match status" value="1"/>
</dbReference>
<dbReference type="GO" id="GO:0009396">
    <property type="term" value="P:folic acid-containing compound biosynthetic process"/>
    <property type="evidence" value="ECO:0007669"/>
    <property type="project" value="TreeGrafter"/>
</dbReference>
<dbReference type="GO" id="GO:0005524">
    <property type="term" value="F:ATP binding"/>
    <property type="evidence" value="ECO:0007669"/>
    <property type="project" value="UniProtKB-KW"/>
</dbReference>